<reference evidence="1" key="1">
    <citation type="submission" date="2018-09" db="EMBL/GenBank/DDBJ databases">
        <title>A genomic encyclopedia of anaerobic methanotrophic archaea.</title>
        <authorList>
            <person name="Skennerton C.T."/>
            <person name="Chadwick G.L."/>
            <person name="Laso-Perez R."/>
            <person name="Leu A.O."/>
            <person name="Speth D.R."/>
            <person name="Yu H."/>
            <person name="Morgan-Lang C."/>
            <person name="Hatzenpichler R."/>
            <person name="Goudeau D."/>
            <person name="Malmstrom R."/>
            <person name="Woyke T."/>
            <person name="Hallam S."/>
            <person name="Tyson G.W."/>
            <person name="Wegener G."/>
            <person name="Boetius A."/>
            <person name="Orphan V.J."/>
        </authorList>
    </citation>
    <scope>NUCLEOTIDE SEQUENCE</scope>
    <source>
        <strain evidence="1">CONS3730D10UFb2</strain>
    </source>
</reference>
<accession>A0AC61S9X0</accession>
<dbReference type="Proteomes" id="UP000315423">
    <property type="component" value="Unassembled WGS sequence"/>
</dbReference>
<gene>
    <name evidence="1" type="ORF">C5S46_06675</name>
</gene>
<organism evidence="1 2">
    <name type="scientific">Candidatus Methanomarinus sp</name>
    <dbReference type="NCBI Taxonomy" id="3386244"/>
    <lineage>
        <taxon>Archaea</taxon>
        <taxon>Methanobacteriati</taxon>
        <taxon>Methanobacteriota</taxon>
        <taxon>Stenosarchaea group</taxon>
        <taxon>Methanomicrobia</taxon>
        <taxon>Methanosarcinales</taxon>
        <taxon>ANME-2 cluster</taxon>
        <taxon>Candidatus Methanocomedenaceae</taxon>
        <taxon>Candidatus Methanomarinus</taxon>
    </lineage>
</organism>
<comment type="caution">
    <text evidence="1">The sequence shown here is derived from an EMBL/GenBank/DDBJ whole genome shotgun (WGS) entry which is preliminary data.</text>
</comment>
<protein>
    <submittedName>
        <fullName evidence="1">Uncharacterized protein</fullName>
    </submittedName>
</protein>
<sequence>MNKKIQITAIFMALAIFGLCALIAPVCANIETTDNADPTLISEANASNESNSTVEAINATSTPASTHTDVATTTDTDPEATSTEEEASPGFGILGVMISVALLFLLIRKKA</sequence>
<evidence type="ECO:0000313" key="1">
    <source>
        <dbReference type="EMBL" id="TKY91284.1"/>
    </source>
</evidence>
<name>A0AC61S9X0_9EURY</name>
<dbReference type="EMBL" id="QYBA01000226">
    <property type="protein sequence ID" value="TKY91284.1"/>
    <property type="molecule type" value="Genomic_DNA"/>
</dbReference>
<evidence type="ECO:0000313" key="2">
    <source>
        <dbReference type="Proteomes" id="UP000315423"/>
    </source>
</evidence>
<proteinExistence type="predicted"/>